<evidence type="ECO:0000256" key="1">
    <source>
        <dbReference type="SAM" id="MobiDB-lite"/>
    </source>
</evidence>
<name>A0A843UL12_COLES</name>
<dbReference type="EMBL" id="NMUH01000583">
    <property type="protein sequence ID" value="MQL81703.1"/>
    <property type="molecule type" value="Genomic_DNA"/>
</dbReference>
<proteinExistence type="predicted"/>
<keyword evidence="3" id="KW-1185">Reference proteome</keyword>
<sequence>MDESWRIPIGSAVPRRRSTEQTRRLDVGDLDPDDFRDVFGGPPRTVLLRQFSGGDIASPSSSSSSTASYFDRLHRYHQSGSSQRRPSFYEEVFRRQCPESHQAKIGRRLPDLTIPSATPGGRARRAEDDEFYDIFGWESERRSRTRSRQSKSNSSSVLSSEDHDGGEPVVPHLPWPADDGALTSFASKLRPITIPCRRSDARSPASPEEQISRTTTVSCPRPSLVELGFEEYVVAGTRVDDSCKLFRPYHSETIVSVEWKMPVASDEDGSGSGSPSSVISSIYDFPMATIRPVRENHEKGAPEASRDIVMGLEEEEGEGADGSFVIEIIPGGKAAESEGSSAAAALDEAIAWAKEKSASSAEGIGAGEDQKKHKEDACMHAQWEGLKGVVYHLERWSNRRHSDASTEEEVVRTHRSAHLIDASHTKRESNS</sequence>
<protein>
    <submittedName>
        <fullName evidence="2">Uncharacterized protein</fullName>
    </submittedName>
</protein>
<feature type="region of interest" description="Disordered" evidence="1">
    <location>
        <begin position="1"/>
        <end position="38"/>
    </location>
</feature>
<dbReference type="AlphaFoldDB" id="A0A843UL12"/>
<dbReference type="OrthoDB" id="1717591at2759"/>
<feature type="region of interest" description="Disordered" evidence="1">
    <location>
        <begin position="142"/>
        <end position="174"/>
    </location>
</feature>
<dbReference type="Proteomes" id="UP000652761">
    <property type="component" value="Unassembled WGS sequence"/>
</dbReference>
<evidence type="ECO:0000313" key="2">
    <source>
        <dbReference type="EMBL" id="MQL81703.1"/>
    </source>
</evidence>
<comment type="caution">
    <text evidence="2">The sequence shown here is derived from an EMBL/GenBank/DDBJ whole genome shotgun (WGS) entry which is preliminary data.</text>
</comment>
<feature type="compositionally biased region" description="Basic and acidic residues" evidence="1">
    <location>
        <begin position="17"/>
        <end position="37"/>
    </location>
</feature>
<organism evidence="2 3">
    <name type="scientific">Colocasia esculenta</name>
    <name type="common">Wild taro</name>
    <name type="synonym">Arum esculentum</name>
    <dbReference type="NCBI Taxonomy" id="4460"/>
    <lineage>
        <taxon>Eukaryota</taxon>
        <taxon>Viridiplantae</taxon>
        <taxon>Streptophyta</taxon>
        <taxon>Embryophyta</taxon>
        <taxon>Tracheophyta</taxon>
        <taxon>Spermatophyta</taxon>
        <taxon>Magnoliopsida</taxon>
        <taxon>Liliopsida</taxon>
        <taxon>Araceae</taxon>
        <taxon>Aroideae</taxon>
        <taxon>Colocasieae</taxon>
        <taxon>Colocasia</taxon>
    </lineage>
</organism>
<evidence type="ECO:0000313" key="3">
    <source>
        <dbReference type="Proteomes" id="UP000652761"/>
    </source>
</evidence>
<feature type="compositionally biased region" description="Basic and acidic residues" evidence="1">
    <location>
        <begin position="399"/>
        <end position="412"/>
    </location>
</feature>
<reference evidence="2" key="1">
    <citation type="submission" date="2017-07" db="EMBL/GenBank/DDBJ databases">
        <title>Taro Niue Genome Assembly and Annotation.</title>
        <authorList>
            <person name="Atibalentja N."/>
            <person name="Keating K."/>
            <person name="Fields C.J."/>
        </authorList>
    </citation>
    <scope>NUCLEOTIDE SEQUENCE</scope>
    <source>
        <strain evidence="2">Niue_2</strain>
        <tissue evidence="2">Leaf</tissue>
    </source>
</reference>
<gene>
    <name evidence="2" type="ORF">Taro_014169</name>
</gene>
<feature type="region of interest" description="Disordered" evidence="1">
    <location>
        <begin position="399"/>
        <end position="431"/>
    </location>
</feature>
<feature type="compositionally biased region" description="Basic and acidic residues" evidence="1">
    <location>
        <begin position="421"/>
        <end position="431"/>
    </location>
</feature>
<accession>A0A843UL12</accession>
<feature type="region of interest" description="Disordered" evidence="1">
    <location>
        <begin position="101"/>
        <end position="125"/>
    </location>
</feature>
<feature type="compositionally biased region" description="Low complexity" evidence="1">
    <location>
        <begin position="150"/>
        <end position="159"/>
    </location>
</feature>